<dbReference type="GO" id="GO:0015179">
    <property type="term" value="F:L-amino acid transmembrane transporter activity"/>
    <property type="evidence" value="ECO:0007669"/>
    <property type="project" value="TreeGrafter"/>
</dbReference>
<accession>A0A8J5UNE8</accession>
<reference evidence="8" key="1">
    <citation type="submission" date="2021-04" db="EMBL/GenBank/DDBJ databases">
        <title>First draft genome resource for Brassicaceae pathogens Fusarium oxysporum f. sp. raphani and Fusarium oxysporum f. sp. rapae.</title>
        <authorList>
            <person name="Asai S."/>
        </authorList>
    </citation>
    <scope>NUCLEOTIDE SEQUENCE</scope>
    <source>
        <strain evidence="8">Tf1262</strain>
    </source>
</reference>
<dbReference type="GO" id="GO:0016020">
    <property type="term" value="C:membrane"/>
    <property type="evidence" value="ECO:0007669"/>
    <property type="project" value="UniProtKB-SubCell"/>
</dbReference>
<feature type="transmembrane region" description="Helical" evidence="6">
    <location>
        <begin position="161"/>
        <end position="179"/>
    </location>
</feature>
<organism evidence="8 9">
    <name type="scientific">Fusarium oxysporum f. sp. raphani</name>
    <dbReference type="NCBI Taxonomy" id="96318"/>
    <lineage>
        <taxon>Eukaryota</taxon>
        <taxon>Fungi</taxon>
        <taxon>Dikarya</taxon>
        <taxon>Ascomycota</taxon>
        <taxon>Pezizomycotina</taxon>
        <taxon>Sordariomycetes</taxon>
        <taxon>Hypocreomycetidae</taxon>
        <taxon>Hypocreales</taxon>
        <taxon>Nectriaceae</taxon>
        <taxon>Fusarium</taxon>
        <taxon>Fusarium oxysporum species complex</taxon>
    </lineage>
</organism>
<feature type="transmembrane region" description="Helical" evidence="6">
    <location>
        <begin position="33"/>
        <end position="57"/>
    </location>
</feature>
<comment type="caution">
    <text evidence="8">The sequence shown here is derived from an EMBL/GenBank/DDBJ whole genome shotgun (WGS) entry which is preliminary data.</text>
</comment>
<feature type="transmembrane region" description="Helical" evidence="6">
    <location>
        <begin position="232"/>
        <end position="252"/>
    </location>
</feature>
<sequence length="287" mass="31594">MQIGWLGTSVLMMNAQIGLGVLSLPSAFNTLGLLPGIIGLLALAYITTWGSYELGVFKLKHPEIYGYHDAMGLVFSRIGYEFLALAFALLLTVTIGFGVQERPDAAPVTSGPWKSDWQLVVHPSLTEAMSAVTTMVFSLTGTPFFFAMMSDMRDPRRYQKSLFLCQGVVVATFITISTVSKFFFVRILRGSHHLSSNTFIHYATWFGCVGFTIVVAYLIASGIPIFDRLVSLVGTLLGTLMVFQPVGIMWLYDNWGAFKENPTTLLTLRLALVIFVIVLGTFMMIAG</sequence>
<evidence type="ECO:0000256" key="4">
    <source>
        <dbReference type="ARBA" id="ARBA00022989"/>
    </source>
</evidence>
<keyword evidence="3 6" id="KW-0812">Transmembrane</keyword>
<evidence type="ECO:0000259" key="7">
    <source>
        <dbReference type="Pfam" id="PF01490"/>
    </source>
</evidence>
<evidence type="ECO:0000313" key="8">
    <source>
        <dbReference type="EMBL" id="KAG7433101.1"/>
    </source>
</evidence>
<feature type="transmembrane region" description="Helical" evidence="6">
    <location>
        <begin position="199"/>
        <end position="220"/>
    </location>
</feature>
<feature type="domain" description="Amino acid transporter transmembrane" evidence="7">
    <location>
        <begin position="2"/>
        <end position="91"/>
    </location>
</feature>
<dbReference type="EMBL" id="JAELUR010000004">
    <property type="protein sequence ID" value="KAG7433101.1"/>
    <property type="molecule type" value="Genomic_DNA"/>
</dbReference>
<protein>
    <submittedName>
        <fullName evidence="8">N amino acid transport system protein</fullName>
    </submittedName>
</protein>
<dbReference type="PANTHER" id="PTHR22950">
    <property type="entry name" value="AMINO ACID TRANSPORTER"/>
    <property type="match status" value="1"/>
</dbReference>
<dbReference type="InterPro" id="IPR013057">
    <property type="entry name" value="AA_transpt_TM"/>
</dbReference>
<keyword evidence="5 6" id="KW-0472">Membrane</keyword>
<evidence type="ECO:0000256" key="1">
    <source>
        <dbReference type="ARBA" id="ARBA00004141"/>
    </source>
</evidence>
<evidence type="ECO:0000256" key="3">
    <source>
        <dbReference type="ARBA" id="ARBA00022692"/>
    </source>
</evidence>
<evidence type="ECO:0000256" key="6">
    <source>
        <dbReference type="SAM" id="Phobius"/>
    </source>
</evidence>
<evidence type="ECO:0000313" key="9">
    <source>
        <dbReference type="Proteomes" id="UP000693942"/>
    </source>
</evidence>
<gene>
    <name evidence="8" type="primary">mtr-21</name>
    <name evidence="8" type="ORF">Forpi1262_v007130</name>
</gene>
<proteinExistence type="inferred from homology"/>
<feature type="transmembrane region" description="Helical" evidence="6">
    <location>
        <begin position="78"/>
        <end position="99"/>
    </location>
</feature>
<dbReference type="Proteomes" id="UP000693942">
    <property type="component" value="Unassembled WGS sequence"/>
</dbReference>
<dbReference type="Pfam" id="PF01490">
    <property type="entry name" value="Aa_trans"/>
    <property type="match status" value="1"/>
</dbReference>
<comment type="subcellular location">
    <subcellularLocation>
        <location evidence="1">Membrane</location>
        <topology evidence="1">Multi-pass membrane protein</topology>
    </subcellularLocation>
</comment>
<dbReference type="AlphaFoldDB" id="A0A8J5UNE8"/>
<comment type="similarity">
    <text evidence="2">Belongs to the amino acid/polyamine transporter 2 family.</text>
</comment>
<evidence type="ECO:0000256" key="5">
    <source>
        <dbReference type="ARBA" id="ARBA00023136"/>
    </source>
</evidence>
<feature type="transmembrane region" description="Helical" evidence="6">
    <location>
        <begin position="264"/>
        <end position="286"/>
    </location>
</feature>
<feature type="transmembrane region" description="Helical" evidence="6">
    <location>
        <begin position="128"/>
        <end position="149"/>
    </location>
</feature>
<keyword evidence="4 6" id="KW-1133">Transmembrane helix</keyword>
<evidence type="ECO:0000256" key="2">
    <source>
        <dbReference type="ARBA" id="ARBA00008066"/>
    </source>
</evidence>
<name>A0A8J5UNE8_FUSOX</name>
<dbReference type="PANTHER" id="PTHR22950:SF683">
    <property type="entry name" value="AMINO ACID TRANSPORTER (EUROFUNG)"/>
    <property type="match status" value="1"/>
</dbReference>